<gene>
    <name evidence="14" type="ORF">WR25_24429</name>
</gene>
<feature type="binding site" evidence="12">
    <location>
        <begin position="150"/>
        <end position="151"/>
    </location>
    <ligand>
        <name>GTP</name>
        <dbReference type="ChEBI" id="CHEBI:37565"/>
    </ligand>
</feature>
<evidence type="ECO:0000256" key="8">
    <source>
        <dbReference type="ARBA" id="ARBA00023139"/>
    </source>
</evidence>
<dbReference type="EMBL" id="LIAE01006700">
    <property type="protein sequence ID" value="PAV86102.1"/>
    <property type="molecule type" value="Genomic_DNA"/>
</dbReference>
<dbReference type="GO" id="GO:0007188">
    <property type="term" value="P:adenylate cyclase-modulating G protein-coupled receptor signaling pathway"/>
    <property type="evidence" value="ECO:0007669"/>
    <property type="project" value="InterPro"/>
</dbReference>
<dbReference type="FunFam" id="3.40.50.300:FF:002307">
    <property type="entry name" value="Guanine nucleotide-binding protein G(k) subunit alpha"/>
    <property type="match status" value="1"/>
</dbReference>
<dbReference type="PANTHER" id="PTHR10218:SF232">
    <property type="entry name" value="GUANINE NUCLEOTIDE-BINDING PROTEIN ALPHA-1 SUBUNIT"/>
    <property type="match status" value="1"/>
</dbReference>
<evidence type="ECO:0000256" key="5">
    <source>
        <dbReference type="ARBA" id="ARBA00022741"/>
    </source>
</evidence>
<keyword evidence="10" id="KW-0449">Lipoprotein</keyword>
<dbReference type="InterPro" id="IPR001408">
    <property type="entry name" value="Gprotein_alpha_I"/>
</dbReference>
<keyword evidence="8" id="KW-0564">Palmitate</keyword>
<organism evidence="14 15">
    <name type="scientific">Diploscapter pachys</name>
    <dbReference type="NCBI Taxonomy" id="2018661"/>
    <lineage>
        <taxon>Eukaryota</taxon>
        <taxon>Metazoa</taxon>
        <taxon>Ecdysozoa</taxon>
        <taxon>Nematoda</taxon>
        <taxon>Chromadorea</taxon>
        <taxon>Rhabditida</taxon>
        <taxon>Rhabditina</taxon>
        <taxon>Rhabditomorpha</taxon>
        <taxon>Rhabditoidea</taxon>
        <taxon>Rhabditidae</taxon>
        <taxon>Diploscapter</taxon>
    </lineage>
</organism>
<comment type="cofactor">
    <cofactor evidence="1">
        <name>Mg(2+)</name>
        <dbReference type="ChEBI" id="CHEBI:18420"/>
    </cofactor>
</comment>
<keyword evidence="6 13" id="KW-0460">Magnesium</keyword>
<dbReference type="SUPFAM" id="SSF47895">
    <property type="entry name" value="Transducin (alpha subunit), insertion domain"/>
    <property type="match status" value="1"/>
</dbReference>
<dbReference type="GO" id="GO:0003924">
    <property type="term" value="F:GTPase activity"/>
    <property type="evidence" value="ECO:0007669"/>
    <property type="project" value="InterPro"/>
</dbReference>
<evidence type="ECO:0000256" key="2">
    <source>
        <dbReference type="ARBA" id="ARBA00011356"/>
    </source>
</evidence>
<keyword evidence="3" id="KW-0519">Myristate</keyword>
<keyword evidence="5 12" id="KW-0547">Nucleotide-binding</keyword>
<dbReference type="PANTHER" id="PTHR10218">
    <property type="entry name" value="GTP-BINDING PROTEIN ALPHA SUBUNIT"/>
    <property type="match status" value="1"/>
</dbReference>
<dbReference type="PRINTS" id="PR00441">
    <property type="entry name" value="GPROTEINAI"/>
</dbReference>
<dbReference type="Gene3D" id="1.10.400.10">
    <property type="entry name" value="GI Alpha 1, domain 2-like"/>
    <property type="match status" value="1"/>
</dbReference>
<name>A0A2A2LIS1_9BILA</name>
<evidence type="ECO:0000313" key="15">
    <source>
        <dbReference type="Proteomes" id="UP000218231"/>
    </source>
</evidence>
<evidence type="ECO:0000256" key="11">
    <source>
        <dbReference type="ARBA" id="ARBA00074745"/>
    </source>
</evidence>
<evidence type="ECO:0000256" key="3">
    <source>
        <dbReference type="ARBA" id="ARBA00022707"/>
    </source>
</evidence>
<dbReference type="PROSITE" id="PS51882">
    <property type="entry name" value="G_ALPHA"/>
    <property type="match status" value="1"/>
</dbReference>
<dbReference type="STRING" id="2018661.A0A2A2LIS1"/>
<dbReference type="AlphaFoldDB" id="A0A2A2LIS1"/>
<proteinExistence type="predicted"/>
<accession>A0A2A2LIS1</accession>
<dbReference type="InterPro" id="IPR027417">
    <property type="entry name" value="P-loop_NTPase"/>
</dbReference>
<feature type="binding site" evidence="12">
    <location>
        <begin position="175"/>
        <end position="181"/>
    </location>
    <ligand>
        <name>GTP</name>
        <dbReference type="ChEBI" id="CHEBI:37565"/>
    </ligand>
</feature>
<evidence type="ECO:0000256" key="10">
    <source>
        <dbReference type="ARBA" id="ARBA00023288"/>
    </source>
</evidence>
<dbReference type="GO" id="GO:0001664">
    <property type="term" value="F:G protein-coupled receptor binding"/>
    <property type="evidence" value="ECO:0007669"/>
    <property type="project" value="TreeGrafter"/>
</dbReference>
<keyword evidence="15" id="KW-1185">Reference proteome</keyword>
<feature type="binding site" evidence="12">
    <location>
        <begin position="42"/>
        <end position="47"/>
    </location>
    <ligand>
        <name>GTP</name>
        <dbReference type="ChEBI" id="CHEBI:37565"/>
    </ligand>
</feature>
<keyword evidence="4 13" id="KW-0479">Metal-binding</keyword>
<keyword evidence="9" id="KW-0807">Transducer</keyword>
<evidence type="ECO:0000256" key="6">
    <source>
        <dbReference type="ARBA" id="ARBA00022842"/>
    </source>
</evidence>
<dbReference type="GO" id="GO:0005525">
    <property type="term" value="F:GTP binding"/>
    <property type="evidence" value="ECO:0007669"/>
    <property type="project" value="UniProtKB-KW"/>
</dbReference>
<reference evidence="14 15" key="1">
    <citation type="journal article" date="2017" name="Curr. Biol.">
        <title>Genome architecture and evolution of a unichromosomal asexual nematode.</title>
        <authorList>
            <person name="Fradin H."/>
            <person name="Zegar C."/>
            <person name="Gutwein M."/>
            <person name="Lucas J."/>
            <person name="Kovtun M."/>
            <person name="Corcoran D."/>
            <person name="Baugh L.R."/>
            <person name="Kiontke K."/>
            <person name="Gunsalus K."/>
            <person name="Fitch D.H."/>
            <person name="Piano F."/>
        </authorList>
    </citation>
    <scope>NUCLEOTIDE SEQUENCE [LARGE SCALE GENOMIC DNA]</scope>
    <source>
        <strain evidence="14">PF1309</strain>
    </source>
</reference>
<comment type="subunit">
    <text evidence="2">G proteins are composed of 3 units; alpha, beta and gamma. The alpha chain contains the guanine nucleotide binding site.</text>
</comment>
<evidence type="ECO:0000256" key="7">
    <source>
        <dbReference type="ARBA" id="ARBA00023134"/>
    </source>
</evidence>
<dbReference type="Gene3D" id="3.40.50.300">
    <property type="entry name" value="P-loop containing nucleotide triphosphate hydrolases"/>
    <property type="match status" value="1"/>
</dbReference>
<evidence type="ECO:0000256" key="1">
    <source>
        <dbReference type="ARBA" id="ARBA00001946"/>
    </source>
</evidence>
<feature type="binding site" evidence="12">
    <location>
        <position position="326"/>
    </location>
    <ligand>
        <name>GTP</name>
        <dbReference type="ChEBI" id="CHEBI:37565"/>
    </ligand>
</feature>
<keyword evidence="7 12" id="KW-0342">GTP-binding</keyword>
<dbReference type="Pfam" id="PF00503">
    <property type="entry name" value="G-alpha"/>
    <property type="match status" value="1"/>
</dbReference>
<dbReference type="GO" id="GO:0005834">
    <property type="term" value="C:heterotrimeric G-protein complex"/>
    <property type="evidence" value="ECO:0007669"/>
    <property type="project" value="TreeGrafter"/>
</dbReference>
<dbReference type="GO" id="GO:0046872">
    <property type="term" value="F:metal ion binding"/>
    <property type="evidence" value="ECO:0007669"/>
    <property type="project" value="UniProtKB-KW"/>
</dbReference>
<dbReference type="SMART" id="SM00275">
    <property type="entry name" value="G_alpha"/>
    <property type="match status" value="1"/>
</dbReference>
<dbReference type="OrthoDB" id="5817230at2759"/>
<protein>
    <recommendedName>
        <fullName evidence="11">Guanine nucleotide-binding protein alpha-1 subunit</fullName>
    </recommendedName>
</protein>
<evidence type="ECO:0000256" key="9">
    <source>
        <dbReference type="ARBA" id="ARBA00023224"/>
    </source>
</evidence>
<evidence type="ECO:0000313" key="14">
    <source>
        <dbReference type="EMBL" id="PAV86102.1"/>
    </source>
</evidence>
<dbReference type="FunFam" id="3.40.50.300:FF:000692">
    <property type="entry name" value="Guanine nucleotide-binding protein subunit alpha"/>
    <property type="match status" value="1"/>
</dbReference>
<evidence type="ECO:0000256" key="4">
    <source>
        <dbReference type="ARBA" id="ARBA00022723"/>
    </source>
</evidence>
<feature type="binding site" evidence="12">
    <location>
        <begin position="200"/>
        <end position="204"/>
    </location>
    <ligand>
        <name>GTP</name>
        <dbReference type="ChEBI" id="CHEBI:37565"/>
    </ligand>
</feature>
<evidence type="ECO:0000256" key="13">
    <source>
        <dbReference type="PIRSR" id="PIRSR601019-2"/>
    </source>
</evidence>
<sequence length="354" mass="41057">MGNCDSQAAALAKKNREINEEIENDKKEEENVIKLLLLGAGESGKSTILKQMKIIHDNGFTQDEAEEKRNVVYANTVQAMGALLDGMNKLKLIFSNKQCQEYAIIIRTTLERKEEFRPFTEEVFEALKFLWDDKGVQIAYDKKDDFYLHDSAKYFFDVLDRVNEPNYIPSEQDILHTRTATMGVIEVSFNMKGKHWRVFDVGGQRSQRKKWIFVFDDVKAMIYVASLSEYDQVLLEDNQTNRMIESIQLFKQVINNRYFTQTSVILFLNKKDLFEEKVEHGRSLKLCFETYMGDNTYDDAVAFIEKQYVDTNENKDKNVYVHQTCATDTSQVQFVLDSVLDTILSTKLKGCGLY</sequence>
<dbReference type="CDD" id="cd00066">
    <property type="entry name" value="G-alpha"/>
    <property type="match status" value="1"/>
</dbReference>
<dbReference type="FunFam" id="1.10.400.10:FF:000011">
    <property type="entry name" value="Guanine nucleotide-binding protein alpha-1 subunit"/>
    <property type="match status" value="1"/>
</dbReference>
<feature type="binding site" evidence="13">
    <location>
        <position position="181"/>
    </location>
    <ligand>
        <name>Mg(2+)</name>
        <dbReference type="ChEBI" id="CHEBI:18420"/>
    </ligand>
</feature>
<feature type="binding site" evidence="13">
    <location>
        <position position="46"/>
    </location>
    <ligand>
        <name>Mg(2+)</name>
        <dbReference type="ChEBI" id="CHEBI:18420"/>
    </ligand>
</feature>
<dbReference type="InterPro" id="IPR001019">
    <property type="entry name" value="Gprotein_alpha_su"/>
</dbReference>
<dbReference type="Proteomes" id="UP000218231">
    <property type="component" value="Unassembled WGS sequence"/>
</dbReference>
<dbReference type="GO" id="GO:0005737">
    <property type="term" value="C:cytoplasm"/>
    <property type="evidence" value="ECO:0007669"/>
    <property type="project" value="UniProtKB-ARBA"/>
</dbReference>
<dbReference type="GO" id="GO:0007010">
    <property type="term" value="P:cytoskeleton organization"/>
    <property type="evidence" value="ECO:0007669"/>
    <property type="project" value="UniProtKB-ARBA"/>
</dbReference>
<evidence type="ECO:0000256" key="12">
    <source>
        <dbReference type="PIRSR" id="PIRSR601019-1"/>
    </source>
</evidence>
<dbReference type="PRINTS" id="PR00318">
    <property type="entry name" value="GPROTEINA"/>
</dbReference>
<dbReference type="InterPro" id="IPR011025">
    <property type="entry name" value="GproteinA_insert"/>
</dbReference>
<dbReference type="GO" id="GO:0031683">
    <property type="term" value="F:G-protein beta/gamma-subunit complex binding"/>
    <property type="evidence" value="ECO:0007669"/>
    <property type="project" value="InterPro"/>
</dbReference>
<dbReference type="SUPFAM" id="SSF52540">
    <property type="entry name" value="P-loop containing nucleoside triphosphate hydrolases"/>
    <property type="match status" value="1"/>
</dbReference>
<feature type="binding site" evidence="12">
    <location>
        <begin position="269"/>
        <end position="272"/>
    </location>
    <ligand>
        <name>GTP</name>
        <dbReference type="ChEBI" id="CHEBI:37565"/>
    </ligand>
</feature>
<comment type="caution">
    <text evidence="14">The sequence shown here is derived from an EMBL/GenBank/DDBJ whole genome shotgun (WGS) entry which is preliminary data.</text>
</comment>